<evidence type="ECO:0000313" key="9">
    <source>
        <dbReference type="Proteomes" id="UP000789572"/>
    </source>
</evidence>
<keyword evidence="9" id="KW-1185">Reference proteome</keyword>
<evidence type="ECO:0000256" key="1">
    <source>
        <dbReference type="ARBA" id="ARBA00007583"/>
    </source>
</evidence>
<organism evidence="8 9">
    <name type="scientific">Paraglomus occultum</name>
    <dbReference type="NCBI Taxonomy" id="144539"/>
    <lineage>
        <taxon>Eukaryota</taxon>
        <taxon>Fungi</taxon>
        <taxon>Fungi incertae sedis</taxon>
        <taxon>Mucoromycota</taxon>
        <taxon>Glomeromycotina</taxon>
        <taxon>Glomeromycetes</taxon>
        <taxon>Paraglomerales</taxon>
        <taxon>Paraglomeraceae</taxon>
        <taxon>Paraglomus</taxon>
    </lineage>
</organism>
<dbReference type="Pfam" id="PF17102">
    <property type="entry name" value="Stealth_CR3"/>
    <property type="match status" value="1"/>
</dbReference>
<evidence type="ECO:0000256" key="2">
    <source>
        <dbReference type="ARBA" id="ARBA00022679"/>
    </source>
</evidence>
<sequence>MLFIFQYNANAGESVIFSNEFTLSTGAPVPIDLVDTAASQSHKNTTWQETWISLGTFSGPPLSLAPLDVVYSWVNGSDPRHVNLMAKYSTWRSSSPREAKHYRDYDELRYSIRSIESMLGKYVSNIVVVSADYGHDEHRNGQVPQWLNMTWKDKETGKSRVHMVHHSQVFVNKTDLLPTFNSLAIESQIVNINGLSDQFLYFNDDLFLGAPLLPTDFYTPLFGYVLHTEQHLTVAPSPRKWGGKDPGEWFALEYTNYLLSKRFGRRDRVYVSHSTHILSPSILREITSQWKDEFYATASHKFRGESPEIHTTFMFTHYIIEKHRETLLKAFFFYKMDVNHDNNYNWAERSAILNYLRDGRAPGAKRVTISSYKSVMDESSLPQPRKTTFTWSAFDGFPYQLKSAGPFRSGFYDPDVVKPDARVCGISLEYCLGRDFMKRKVKNVSVEDVFMSVAYEKLECGDCIIHMLVGLSGEKGVKAFLPESDVEMDIDYIERVDNLGWKEKTPTETRRDVSDTVEKGEPSKTTTEYGLPQKSAENNLTDYDSQESSDLVENNQTGDEDTTNDSTEQESSGISPDLSVRYTNLFKLNFNLIFLAALYQSLFEVCYNIPVSWGEKIAHVFFVFSIQFAILFLKSLVFGRIAIG</sequence>
<feature type="domain" description="Stealth protein CR3 conserved region 3" evidence="7">
    <location>
        <begin position="272"/>
        <end position="321"/>
    </location>
</feature>
<keyword evidence="2" id="KW-0808">Transferase</keyword>
<dbReference type="OrthoDB" id="263283at2759"/>
<keyword evidence="4" id="KW-1133">Transmembrane helix</keyword>
<dbReference type="EMBL" id="CAJVPJ010001150">
    <property type="protein sequence ID" value="CAG8578330.1"/>
    <property type="molecule type" value="Genomic_DNA"/>
</dbReference>
<dbReference type="Pfam" id="PF11380">
    <property type="entry name" value="Stealth_CR2"/>
    <property type="match status" value="1"/>
</dbReference>
<protein>
    <submittedName>
        <fullName evidence="8">10669_t:CDS:1</fullName>
    </submittedName>
</protein>
<dbReference type="InterPro" id="IPR047141">
    <property type="entry name" value="Stealth"/>
</dbReference>
<feature type="region of interest" description="Disordered" evidence="3">
    <location>
        <begin position="504"/>
        <end position="574"/>
    </location>
</feature>
<name>A0A9N9BWV6_9GLOM</name>
<evidence type="ECO:0000259" key="5">
    <source>
        <dbReference type="Pfam" id="PF11380"/>
    </source>
</evidence>
<comment type="similarity">
    <text evidence="1">Belongs to the stealth family.</text>
</comment>
<dbReference type="PANTHER" id="PTHR24045:SF0">
    <property type="entry name" value="N-ACETYLGLUCOSAMINE-1-PHOSPHOTRANSFERASE SUBUNITS ALPHA_BETA"/>
    <property type="match status" value="1"/>
</dbReference>
<accession>A0A9N9BWV6</accession>
<evidence type="ECO:0000259" key="7">
    <source>
        <dbReference type="Pfam" id="PF17102"/>
    </source>
</evidence>
<dbReference type="GO" id="GO:0003976">
    <property type="term" value="F:UDP-N-acetylglucosamine-lysosomal-enzyme N-acetylglucosaminephosphotransferase activity"/>
    <property type="evidence" value="ECO:0007669"/>
    <property type="project" value="TreeGrafter"/>
</dbReference>
<dbReference type="AlphaFoldDB" id="A0A9N9BWV6"/>
<evidence type="ECO:0000256" key="3">
    <source>
        <dbReference type="SAM" id="MobiDB-lite"/>
    </source>
</evidence>
<feature type="transmembrane region" description="Helical" evidence="4">
    <location>
        <begin position="621"/>
        <end position="643"/>
    </location>
</feature>
<reference evidence="8" key="1">
    <citation type="submission" date="2021-06" db="EMBL/GenBank/DDBJ databases">
        <authorList>
            <person name="Kallberg Y."/>
            <person name="Tangrot J."/>
            <person name="Rosling A."/>
        </authorList>
    </citation>
    <scope>NUCLEOTIDE SEQUENCE</scope>
    <source>
        <strain evidence="8">IA702</strain>
    </source>
</reference>
<keyword evidence="4" id="KW-0472">Membrane</keyword>
<dbReference type="GO" id="GO:0046835">
    <property type="term" value="P:carbohydrate phosphorylation"/>
    <property type="evidence" value="ECO:0007669"/>
    <property type="project" value="TreeGrafter"/>
</dbReference>
<dbReference type="InterPro" id="IPR021520">
    <property type="entry name" value="Stealth_CR2"/>
</dbReference>
<feature type="domain" description="Stealth protein CR1 conserved region 1" evidence="6">
    <location>
        <begin position="66"/>
        <end position="89"/>
    </location>
</feature>
<feature type="transmembrane region" description="Helical" evidence="4">
    <location>
        <begin position="588"/>
        <end position="609"/>
    </location>
</feature>
<dbReference type="Proteomes" id="UP000789572">
    <property type="component" value="Unassembled WGS sequence"/>
</dbReference>
<dbReference type="PANTHER" id="PTHR24045">
    <property type="match status" value="1"/>
</dbReference>
<dbReference type="InterPro" id="IPR031357">
    <property type="entry name" value="Stealth_CR3"/>
</dbReference>
<evidence type="ECO:0000259" key="6">
    <source>
        <dbReference type="Pfam" id="PF17101"/>
    </source>
</evidence>
<evidence type="ECO:0000256" key="4">
    <source>
        <dbReference type="SAM" id="Phobius"/>
    </source>
</evidence>
<comment type="caution">
    <text evidence="8">The sequence shown here is derived from an EMBL/GenBank/DDBJ whole genome shotgun (WGS) entry which is preliminary data.</text>
</comment>
<proteinExistence type="inferred from homology"/>
<gene>
    <name evidence="8" type="ORF">POCULU_LOCUS6355</name>
</gene>
<dbReference type="GO" id="GO:0005794">
    <property type="term" value="C:Golgi apparatus"/>
    <property type="evidence" value="ECO:0007669"/>
    <property type="project" value="TreeGrafter"/>
</dbReference>
<feature type="domain" description="Stealth protein CR2 conserved region 2" evidence="5">
    <location>
        <begin position="102"/>
        <end position="220"/>
    </location>
</feature>
<dbReference type="InterPro" id="IPR031358">
    <property type="entry name" value="Stealth_CR1"/>
</dbReference>
<feature type="compositionally biased region" description="Polar residues" evidence="3">
    <location>
        <begin position="564"/>
        <end position="574"/>
    </location>
</feature>
<keyword evidence="4" id="KW-0812">Transmembrane</keyword>
<dbReference type="Pfam" id="PF17101">
    <property type="entry name" value="Stealth_CR1"/>
    <property type="match status" value="1"/>
</dbReference>
<evidence type="ECO:0000313" key="8">
    <source>
        <dbReference type="EMBL" id="CAG8578330.1"/>
    </source>
</evidence>
<feature type="compositionally biased region" description="Basic and acidic residues" evidence="3">
    <location>
        <begin position="504"/>
        <end position="522"/>
    </location>
</feature>
<feature type="compositionally biased region" description="Polar residues" evidence="3">
    <location>
        <begin position="535"/>
        <end position="557"/>
    </location>
</feature>